<dbReference type="PRINTS" id="PR00598">
    <property type="entry name" value="HTHMARR"/>
</dbReference>
<dbReference type="PROSITE" id="PS50995">
    <property type="entry name" value="HTH_MARR_2"/>
    <property type="match status" value="1"/>
</dbReference>
<dbReference type="Pfam" id="PF22381">
    <property type="entry name" value="Staph_reg_Sar_Rot"/>
    <property type="match status" value="1"/>
</dbReference>
<name>A0A7W4UF19_9CELL</name>
<comment type="subcellular location">
    <subcellularLocation>
        <location evidence="1">Cytoplasm</location>
    </subcellularLocation>
</comment>
<gene>
    <name evidence="8" type="ORF">FHR80_001893</name>
</gene>
<comment type="caution">
    <text evidence="8">The sequence shown here is derived from an EMBL/GenBank/DDBJ whole genome shotgun (WGS) entry which is preliminary data.</text>
</comment>
<dbReference type="Proteomes" id="UP000518206">
    <property type="component" value="Unassembled WGS sequence"/>
</dbReference>
<keyword evidence="4 8" id="KW-0238">DNA-binding</keyword>
<dbReference type="GO" id="GO:0005737">
    <property type="term" value="C:cytoplasm"/>
    <property type="evidence" value="ECO:0007669"/>
    <property type="project" value="UniProtKB-SubCell"/>
</dbReference>
<dbReference type="InterPro" id="IPR000835">
    <property type="entry name" value="HTH_MarR-typ"/>
</dbReference>
<dbReference type="PANTHER" id="PTHR33164">
    <property type="entry name" value="TRANSCRIPTIONAL REGULATOR, MARR FAMILY"/>
    <property type="match status" value="1"/>
</dbReference>
<dbReference type="InterPro" id="IPR036390">
    <property type="entry name" value="WH_DNA-bd_sf"/>
</dbReference>
<dbReference type="InterPro" id="IPR036388">
    <property type="entry name" value="WH-like_DNA-bd_sf"/>
</dbReference>
<keyword evidence="3" id="KW-0805">Transcription regulation</keyword>
<evidence type="ECO:0000259" key="7">
    <source>
        <dbReference type="PROSITE" id="PS50995"/>
    </source>
</evidence>
<dbReference type="GO" id="GO:0006950">
    <property type="term" value="P:response to stress"/>
    <property type="evidence" value="ECO:0007669"/>
    <property type="project" value="TreeGrafter"/>
</dbReference>
<dbReference type="RefSeq" id="WP_311701974.1">
    <property type="nucleotide sequence ID" value="NZ_JACHVX010000002.1"/>
</dbReference>
<reference evidence="8 9" key="1">
    <citation type="submission" date="2020-08" db="EMBL/GenBank/DDBJ databases">
        <title>The Agave Microbiome: Exploring the role of microbial communities in plant adaptations to desert environments.</title>
        <authorList>
            <person name="Partida-Martinez L.P."/>
        </authorList>
    </citation>
    <scope>NUCLEOTIDE SEQUENCE [LARGE SCALE GENOMIC DNA]</scope>
    <source>
        <strain evidence="8 9">RAS26</strain>
    </source>
</reference>
<keyword evidence="2" id="KW-0963">Cytoplasm</keyword>
<dbReference type="GO" id="GO:0003677">
    <property type="term" value="F:DNA binding"/>
    <property type="evidence" value="ECO:0007669"/>
    <property type="project" value="UniProtKB-KW"/>
</dbReference>
<dbReference type="InterPro" id="IPR055166">
    <property type="entry name" value="Transc_reg_Sar_Rot_HTH"/>
</dbReference>
<dbReference type="FunFam" id="1.10.10.10:FF:000163">
    <property type="entry name" value="MarR family transcriptional regulator"/>
    <property type="match status" value="1"/>
</dbReference>
<evidence type="ECO:0000256" key="3">
    <source>
        <dbReference type="ARBA" id="ARBA00023015"/>
    </source>
</evidence>
<accession>A0A7W4UF19</accession>
<evidence type="ECO:0000256" key="2">
    <source>
        <dbReference type="ARBA" id="ARBA00022490"/>
    </source>
</evidence>
<evidence type="ECO:0000313" key="8">
    <source>
        <dbReference type="EMBL" id="MBB2922981.1"/>
    </source>
</evidence>
<evidence type="ECO:0000313" key="9">
    <source>
        <dbReference type="Proteomes" id="UP000518206"/>
    </source>
</evidence>
<dbReference type="SUPFAM" id="SSF46785">
    <property type="entry name" value="Winged helix' DNA-binding domain"/>
    <property type="match status" value="1"/>
</dbReference>
<organism evidence="8 9">
    <name type="scientific">Cellulomonas cellasea</name>
    <dbReference type="NCBI Taxonomy" id="43670"/>
    <lineage>
        <taxon>Bacteria</taxon>
        <taxon>Bacillati</taxon>
        <taxon>Actinomycetota</taxon>
        <taxon>Actinomycetes</taxon>
        <taxon>Micrococcales</taxon>
        <taxon>Cellulomonadaceae</taxon>
        <taxon>Cellulomonas</taxon>
    </lineage>
</organism>
<dbReference type="GO" id="GO:0003700">
    <property type="term" value="F:DNA-binding transcription factor activity"/>
    <property type="evidence" value="ECO:0007669"/>
    <property type="project" value="InterPro"/>
</dbReference>
<keyword evidence="5" id="KW-0804">Transcription</keyword>
<feature type="region of interest" description="Disordered" evidence="6">
    <location>
        <begin position="1"/>
        <end position="43"/>
    </location>
</feature>
<dbReference type="InterPro" id="IPR039422">
    <property type="entry name" value="MarR/SlyA-like"/>
</dbReference>
<evidence type="ECO:0000256" key="6">
    <source>
        <dbReference type="SAM" id="MobiDB-lite"/>
    </source>
</evidence>
<dbReference type="InterPro" id="IPR011991">
    <property type="entry name" value="ArsR-like_HTH"/>
</dbReference>
<dbReference type="SMART" id="SM00347">
    <property type="entry name" value="HTH_MARR"/>
    <property type="match status" value="1"/>
</dbReference>
<dbReference type="EMBL" id="JACHVX010000002">
    <property type="protein sequence ID" value="MBB2922981.1"/>
    <property type="molecule type" value="Genomic_DNA"/>
</dbReference>
<dbReference type="CDD" id="cd00090">
    <property type="entry name" value="HTH_ARSR"/>
    <property type="match status" value="1"/>
</dbReference>
<proteinExistence type="predicted"/>
<dbReference type="AlphaFoldDB" id="A0A7W4UF19"/>
<dbReference type="Gene3D" id="1.10.10.10">
    <property type="entry name" value="Winged helix-like DNA-binding domain superfamily/Winged helix DNA-binding domain"/>
    <property type="match status" value="1"/>
</dbReference>
<evidence type="ECO:0000256" key="4">
    <source>
        <dbReference type="ARBA" id="ARBA00023125"/>
    </source>
</evidence>
<dbReference type="PANTHER" id="PTHR33164:SF5">
    <property type="entry name" value="ORGANIC HYDROPEROXIDE RESISTANCE TRANSCRIPTIONAL REGULATOR"/>
    <property type="match status" value="1"/>
</dbReference>
<sequence>MSATTGGGRAVSDDATTHGTRTRRPRADGARPDAPPPGTDDDAPGALEAMICFDIYSASRNLTSVYRPLLDALGLTYPQYLVMRVLWCQGERTVRELVDEIQLDYGTLSPLLKRLEAAGLVDRRRRADDERSVLVSLTAQGAALQERSTQVPDAIGAALDLTPEESADLRRLLHKVSANTLRAAH</sequence>
<protein>
    <submittedName>
        <fullName evidence="8">DNA-binding MarR family transcriptional regulator</fullName>
    </submittedName>
</protein>
<reference evidence="8 9" key="2">
    <citation type="submission" date="2020-08" db="EMBL/GenBank/DDBJ databases">
        <authorList>
            <person name="Partida-Martinez L."/>
            <person name="Huntemann M."/>
            <person name="Clum A."/>
            <person name="Wang J."/>
            <person name="Palaniappan K."/>
            <person name="Ritter S."/>
            <person name="Chen I.-M."/>
            <person name="Stamatis D."/>
            <person name="Reddy T."/>
            <person name="O'Malley R."/>
            <person name="Daum C."/>
            <person name="Shapiro N."/>
            <person name="Ivanova N."/>
            <person name="Kyrpides N."/>
            <person name="Woyke T."/>
        </authorList>
    </citation>
    <scope>NUCLEOTIDE SEQUENCE [LARGE SCALE GENOMIC DNA]</scope>
    <source>
        <strain evidence="8 9">RAS26</strain>
    </source>
</reference>
<evidence type="ECO:0000256" key="5">
    <source>
        <dbReference type="ARBA" id="ARBA00023163"/>
    </source>
</evidence>
<evidence type="ECO:0000256" key="1">
    <source>
        <dbReference type="ARBA" id="ARBA00004496"/>
    </source>
</evidence>
<feature type="domain" description="HTH marR-type" evidence="7">
    <location>
        <begin position="48"/>
        <end position="178"/>
    </location>
</feature>